<dbReference type="PANTHER" id="PTHR22722">
    <property type="entry name" value="LOW-DENSITY LIPOPROTEIN RECEPTOR-RELATED PROTEIN 2-RELATED"/>
    <property type="match status" value="1"/>
</dbReference>
<organism evidence="12 13">
    <name type="scientific">Candidula unifasciata</name>
    <dbReference type="NCBI Taxonomy" id="100452"/>
    <lineage>
        <taxon>Eukaryota</taxon>
        <taxon>Metazoa</taxon>
        <taxon>Spiralia</taxon>
        <taxon>Lophotrochozoa</taxon>
        <taxon>Mollusca</taxon>
        <taxon>Gastropoda</taxon>
        <taxon>Heterobranchia</taxon>
        <taxon>Euthyneura</taxon>
        <taxon>Panpulmonata</taxon>
        <taxon>Eupulmonata</taxon>
        <taxon>Stylommatophora</taxon>
        <taxon>Helicina</taxon>
        <taxon>Helicoidea</taxon>
        <taxon>Geomitridae</taxon>
        <taxon>Candidula</taxon>
    </lineage>
</organism>
<comment type="caution">
    <text evidence="9">Lacks conserved residue(s) required for the propagation of feature annotation.</text>
</comment>
<keyword evidence="2 10" id="KW-0812">Transmembrane</keyword>
<evidence type="ECO:0000256" key="9">
    <source>
        <dbReference type="PROSITE-ProRule" id="PRU00124"/>
    </source>
</evidence>
<gene>
    <name evidence="12" type="ORF">CUNI_LOCUS5256</name>
</gene>
<keyword evidence="4 10" id="KW-1133">Transmembrane helix</keyword>
<dbReference type="Proteomes" id="UP000678393">
    <property type="component" value="Unassembled WGS sequence"/>
</dbReference>
<evidence type="ECO:0000313" key="13">
    <source>
        <dbReference type="Proteomes" id="UP000678393"/>
    </source>
</evidence>
<feature type="chain" id="PRO_5035943285" evidence="11">
    <location>
        <begin position="21"/>
        <end position="683"/>
    </location>
</feature>
<comment type="caution">
    <text evidence="12">The sequence shown here is derived from an EMBL/GenBank/DDBJ whole genome shotgun (WGS) entry which is preliminary data.</text>
</comment>
<feature type="disulfide bond" evidence="9">
    <location>
        <begin position="455"/>
        <end position="470"/>
    </location>
</feature>
<dbReference type="GO" id="GO:0005041">
    <property type="term" value="F:low-density lipoprotein particle receptor activity"/>
    <property type="evidence" value="ECO:0007669"/>
    <property type="project" value="TreeGrafter"/>
</dbReference>
<dbReference type="SUPFAM" id="SSF57424">
    <property type="entry name" value="LDL receptor-like module"/>
    <property type="match status" value="10"/>
</dbReference>
<sequence length="683" mass="73687">MEHISMVQLLIRLLCCAVVADLNVAIGLTAAGTSRKERSGFTTQCALVSTQRRYLSDRYIPTVTNPSSTVSSQFVCANGSGTINRALLCNGRIDCPDSSDENSPQCDGISCINLFPCLNRKCVGLNSVCNGINDCGDNSDEDPTICRWVAASKVFKCGTGQILKGENIICNGIYNCRDRTDELYCSLCPEGLSCDKGRRCVKVESICDRVQDCYDGADETCFSPNNQKCNVGDFICPTGICVKRDHIMSGSSCWVSQNPTREDNQKYCKSPNVLCDGGNKCIPPEYRCDGKRDCQDGTDEMSPDKNIMSDPSYKCGNGYCVSHLALCNGTNECGDNSDEDFGNGQCPFSAVNCSSVAHIRPPYWQCDNGLCVPPYQVNNGINNCGDSSDEKNSTVIYFTCTNGKKLLRSFLCNSRDDCDDSSDESAFLCAVNTTRPACSQASCPSGKCLNYRDFCDGFNDCGDNSDELSCPLTPPCRQHTCPSGKCINVADVCNLVNDCGDNSDEAGCPSCFSFQFTCNSSGQCLPSSKRCNGVKDCSDNSDEIGCAKPCFGHTCPSGTCILNSQMCNGVNDCGDNSDESNWTCSSTICSSTFCISASWTFTPKHVATGISVPSGFVIFGGGCCFWIRRRRRLRSIRGTRMARAVVTNATTNELPSYEEAVGRTVTSEGVTNPAYDSSASVPK</sequence>
<evidence type="ECO:0000256" key="8">
    <source>
        <dbReference type="ARBA" id="ARBA00023180"/>
    </source>
</evidence>
<keyword evidence="7" id="KW-0675">Receptor</keyword>
<accession>A0A8S3YTW3</accession>
<dbReference type="EMBL" id="CAJHNH020000761">
    <property type="protein sequence ID" value="CAG5119698.1"/>
    <property type="molecule type" value="Genomic_DNA"/>
</dbReference>
<feature type="transmembrane region" description="Helical" evidence="10">
    <location>
        <begin position="606"/>
        <end position="627"/>
    </location>
</feature>
<evidence type="ECO:0000313" key="12">
    <source>
        <dbReference type="EMBL" id="CAG5119698.1"/>
    </source>
</evidence>
<evidence type="ECO:0000256" key="3">
    <source>
        <dbReference type="ARBA" id="ARBA00022737"/>
    </source>
</evidence>
<feature type="disulfide bond" evidence="9">
    <location>
        <begin position="366"/>
        <end position="384"/>
    </location>
</feature>
<evidence type="ECO:0000256" key="7">
    <source>
        <dbReference type="ARBA" id="ARBA00023170"/>
    </source>
</evidence>
<feature type="signal peptide" evidence="11">
    <location>
        <begin position="1"/>
        <end position="20"/>
    </location>
</feature>
<dbReference type="InterPro" id="IPR051221">
    <property type="entry name" value="LDLR-related"/>
</dbReference>
<proteinExistence type="predicted"/>
<keyword evidence="5 10" id="KW-0472">Membrane</keyword>
<evidence type="ECO:0000256" key="2">
    <source>
        <dbReference type="ARBA" id="ARBA00022692"/>
    </source>
</evidence>
<dbReference type="Pfam" id="PF00057">
    <property type="entry name" value="Ldl_recept_a"/>
    <property type="match status" value="8"/>
</dbReference>
<name>A0A8S3YTW3_9EUPU</name>
<dbReference type="GO" id="GO:0005886">
    <property type="term" value="C:plasma membrane"/>
    <property type="evidence" value="ECO:0007669"/>
    <property type="project" value="TreeGrafter"/>
</dbReference>
<evidence type="ECO:0000256" key="4">
    <source>
        <dbReference type="ARBA" id="ARBA00022989"/>
    </source>
</evidence>
<dbReference type="PROSITE" id="PS50068">
    <property type="entry name" value="LDLRA_2"/>
    <property type="match status" value="10"/>
</dbReference>
<dbReference type="GO" id="GO:0043235">
    <property type="term" value="C:receptor complex"/>
    <property type="evidence" value="ECO:0007669"/>
    <property type="project" value="TreeGrafter"/>
</dbReference>
<protein>
    <submittedName>
        <fullName evidence="12">Uncharacterized protein</fullName>
    </submittedName>
</protein>
<feature type="disulfide bond" evidence="9">
    <location>
        <begin position="493"/>
        <end position="508"/>
    </location>
</feature>
<feature type="disulfide bond" evidence="9">
    <location>
        <begin position="443"/>
        <end position="461"/>
    </location>
</feature>
<keyword evidence="11" id="KW-0732">Signal</keyword>
<keyword evidence="6 9" id="KW-1015">Disulfide bond</keyword>
<dbReference type="InterPro" id="IPR002172">
    <property type="entry name" value="LDrepeatLR_classA_rpt"/>
</dbReference>
<feature type="disulfide bond" evidence="9">
    <location>
        <begin position="315"/>
        <end position="333"/>
    </location>
</feature>
<feature type="disulfide bond" evidence="9">
    <location>
        <begin position="531"/>
        <end position="546"/>
    </location>
</feature>
<dbReference type="AlphaFoldDB" id="A0A8S3YTW3"/>
<dbReference type="PROSITE" id="PS01209">
    <property type="entry name" value="LDLRA_1"/>
    <property type="match status" value="3"/>
</dbReference>
<keyword evidence="13" id="KW-1185">Reference proteome</keyword>
<evidence type="ECO:0000256" key="6">
    <source>
        <dbReference type="ARBA" id="ARBA00023157"/>
    </source>
</evidence>
<comment type="subcellular location">
    <subcellularLocation>
        <location evidence="1">Membrane</location>
        <topology evidence="1">Single-pass membrane protein</topology>
    </subcellularLocation>
</comment>
<dbReference type="Gene3D" id="4.10.400.10">
    <property type="entry name" value="Low-density Lipoprotein Receptor"/>
    <property type="match status" value="10"/>
</dbReference>
<dbReference type="OrthoDB" id="10070760at2759"/>
<dbReference type="SMART" id="SM00192">
    <property type="entry name" value="LDLa"/>
    <property type="match status" value="12"/>
</dbReference>
<feature type="disulfide bond" evidence="9">
    <location>
        <begin position="481"/>
        <end position="499"/>
    </location>
</feature>
<dbReference type="InterPro" id="IPR036055">
    <property type="entry name" value="LDL_receptor-like_sf"/>
</dbReference>
<keyword evidence="3" id="KW-0677">Repeat</keyword>
<evidence type="ECO:0000256" key="11">
    <source>
        <dbReference type="SAM" id="SignalP"/>
    </source>
</evidence>
<reference evidence="12" key="1">
    <citation type="submission" date="2021-04" db="EMBL/GenBank/DDBJ databases">
        <authorList>
            <consortium name="Molecular Ecology Group"/>
        </authorList>
    </citation>
    <scope>NUCLEOTIDE SEQUENCE</scope>
</reference>
<dbReference type="PRINTS" id="PR00261">
    <property type="entry name" value="LDLRECEPTOR"/>
</dbReference>
<evidence type="ECO:0000256" key="10">
    <source>
        <dbReference type="SAM" id="Phobius"/>
    </source>
</evidence>
<evidence type="ECO:0000256" key="5">
    <source>
        <dbReference type="ARBA" id="ARBA00023136"/>
    </source>
</evidence>
<feature type="disulfide bond" evidence="9">
    <location>
        <begin position="555"/>
        <end position="573"/>
    </location>
</feature>
<feature type="disulfide bond" evidence="9">
    <location>
        <begin position="117"/>
        <end position="135"/>
    </location>
</feature>
<dbReference type="CDD" id="cd00112">
    <property type="entry name" value="LDLa"/>
    <property type="match status" value="8"/>
</dbReference>
<dbReference type="InterPro" id="IPR023415">
    <property type="entry name" value="LDLR_class-A_CS"/>
</dbReference>
<keyword evidence="8" id="KW-0325">Glycoprotein</keyword>
<evidence type="ECO:0000256" key="1">
    <source>
        <dbReference type="ARBA" id="ARBA00004167"/>
    </source>
</evidence>